<dbReference type="RefSeq" id="WP_005977739.1">
    <property type="nucleotide sequence ID" value="NZ_BAABXY010000001.1"/>
</dbReference>
<evidence type="ECO:0000313" key="3">
    <source>
        <dbReference type="EMBL" id="SQJ02309.1"/>
    </source>
</evidence>
<reference evidence="3 4" key="1">
    <citation type="submission" date="2018-06" db="EMBL/GenBank/DDBJ databases">
        <authorList>
            <consortium name="Pathogen Informatics"/>
            <person name="Doyle S."/>
        </authorList>
    </citation>
    <scope>NUCLEOTIDE SEQUENCE [LARGE SCALE GENOMIC DNA]</scope>
    <source>
        <strain evidence="3 4">NCTC12112</strain>
    </source>
</reference>
<feature type="chain" id="PRO_5043298139" description="Lipoprotein" evidence="2">
    <location>
        <begin position="20"/>
        <end position="101"/>
    </location>
</feature>
<name>A0AAX1TVB1_9FUSO</name>
<dbReference type="PROSITE" id="PS51257">
    <property type="entry name" value="PROKAR_LIPOPROTEIN"/>
    <property type="match status" value="1"/>
</dbReference>
<accession>A0AAX1TVB1</accession>
<organism evidence="3 4">
    <name type="scientific">Fusobacterium ulcerans</name>
    <dbReference type="NCBI Taxonomy" id="861"/>
    <lineage>
        <taxon>Bacteria</taxon>
        <taxon>Fusobacteriati</taxon>
        <taxon>Fusobacteriota</taxon>
        <taxon>Fusobacteriia</taxon>
        <taxon>Fusobacteriales</taxon>
        <taxon>Fusobacteriaceae</taxon>
        <taxon>Fusobacterium</taxon>
    </lineage>
</organism>
<dbReference type="EMBL" id="LS483487">
    <property type="protein sequence ID" value="SQJ02309.1"/>
    <property type="molecule type" value="Genomic_DNA"/>
</dbReference>
<proteinExistence type="predicted"/>
<evidence type="ECO:0008006" key="5">
    <source>
        <dbReference type="Google" id="ProtNLM"/>
    </source>
</evidence>
<keyword evidence="1" id="KW-0175">Coiled coil</keyword>
<dbReference type="GeneID" id="78455834"/>
<evidence type="ECO:0000256" key="1">
    <source>
        <dbReference type="SAM" id="Coils"/>
    </source>
</evidence>
<evidence type="ECO:0000256" key="2">
    <source>
        <dbReference type="SAM" id="SignalP"/>
    </source>
</evidence>
<dbReference type="AlphaFoldDB" id="A0AAX1TVB1"/>
<protein>
    <recommendedName>
        <fullName evidence="5">Lipoprotein</fullName>
    </recommendedName>
</protein>
<keyword evidence="2" id="KW-0732">Signal</keyword>
<dbReference type="KEGG" id="ful:C4N20_13490"/>
<gene>
    <name evidence="3" type="ORF">NCTC12112_01264</name>
</gene>
<sequence>MKKLLIMIAILMMTGCSNLDFFGGGKEKNVKNEYSKLSIRLDRLMENEINEKNRAKLEEDFVKYRNKINNSGTKDKEYNAVVREYVRKSDIKIQYLKDLKD</sequence>
<dbReference type="Proteomes" id="UP000249008">
    <property type="component" value="Chromosome 1"/>
</dbReference>
<evidence type="ECO:0000313" key="4">
    <source>
        <dbReference type="Proteomes" id="UP000249008"/>
    </source>
</evidence>
<feature type="coiled-coil region" evidence="1">
    <location>
        <begin position="27"/>
        <end position="67"/>
    </location>
</feature>
<feature type="signal peptide" evidence="2">
    <location>
        <begin position="1"/>
        <end position="19"/>
    </location>
</feature>